<gene>
    <name evidence="3" type="ORF">PZE19_20495</name>
</gene>
<comment type="caution">
    <text evidence="3">The sequence shown here is derived from an EMBL/GenBank/DDBJ whole genome shotgun (WGS) entry which is preliminary data.</text>
</comment>
<keyword evidence="4" id="KW-1185">Reference proteome</keyword>
<dbReference type="Pfam" id="PF07992">
    <property type="entry name" value="Pyr_redox_2"/>
    <property type="match status" value="1"/>
</dbReference>
<evidence type="ECO:0000256" key="1">
    <source>
        <dbReference type="SAM" id="MobiDB-lite"/>
    </source>
</evidence>
<sequence>MHAGSRSPLHFGLSFEDLYRREGLLRLDAAFLADLQSRAPGLHEGLEAARRDPESLEPKSASELMIELAPYLEDFVGRLLGIEAELQALQARHDALAPLRAVKRKFVQRKLVGRTPEQAREVDVGTVTAELEAFTLGPLTEMSYATHVSQWLESEADHEAELKLAAEYATWAVLTHEGRARHREGVVFKLPQKIDVNRLVPHDERSEAGLVQFVAEGGHVRHRDGFHLTDAGTDLAGALDQAGYCIKCHNQGKDSCSTGLREKNGEFKRSVFGVPLAGCPVGEKISEMNQVKGQGNPIGALAIVTVDNPMAAATGHRICNDCMKSCIYQKQEPVDIPQVETRTLKDVLELPWGFEIYSLLTRWNPLNFGRPYPREATGRKVLIVGLGPAGFTLAHHLMNDGHAVVAVDGLKIEPLPEAVSGVDPYGRRVPFEPIVDVTTIYELLDRRVMAGFGGVAEYGITVRWNKNFLKIIRLLLERRAEFAMFGGVRFGGTLTVDDAFDMGFDHIALCMGAGRPTVIPMKNGLARGVRQASDFLMALQLTGAAKSESLANLQIRMPIVVIGGGLTAIDTATESLAYYVVQVEKFLHRYEDLTRAHGEDHVRSRWIGDEAEVAAEFLEHGRAIRAERRAASAEGRAPRLIDLLNAWGGVTVAYRRRLVDAPSYTLNHEEITKAFEEGIRFAELLVPEEVELDATGTARALRLRKLRLDEATGRPTAEGDDVVLPARTILVAAGTQPNTVLAREDAHNVQVDGRYFRALDEDGQPAKPEPISKPGTVRVLMSIRPDGRAMSFFGDLHPSFAGNVVKAMGSAKQGYPVVSRMLARVEPTAPTPEALVDRLNDELRTVVHEVVRLTPNIVEIVVRAPIAARAFRPGQFYRLQNFETLAARTGGTILAMEALALTGASVDHDRGLLSTIVLEMGGSSDLCALLKPGEPICLMGPTGAPTETPGRETVLLVGGGLGNAVLFSIGQALRAAGSRVIYFAGYKKLIDRYKVEEIEKAADIVTWCSDEAPGFTPARVQDRSFVGNIVEAMAAYARGDLGDVEIPLDQADRLVVIGSDAMMRGVQQARHGVLRPFLKPGHHAIGSINSPMQCMMKEICAQCLQTHQDPATGVETVVFSCFNQDQPLDHVRFDALRSRLSQNSVQEKLTKLWIDECLHTLGHRSRLSAARPAPPAPAATLTTQR</sequence>
<dbReference type="SUPFAM" id="SSF51971">
    <property type="entry name" value="Nucleotide-binding domain"/>
    <property type="match status" value="1"/>
</dbReference>
<dbReference type="InterPro" id="IPR036188">
    <property type="entry name" value="FAD/NAD-bd_sf"/>
</dbReference>
<protein>
    <submittedName>
        <fullName evidence="3">FAD-dependent oxidoreductase</fullName>
    </submittedName>
</protein>
<dbReference type="Gene3D" id="1.10.1060.10">
    <property type="entry name" value="Alpha-helical ferredoxin"/>
    <property type="match status" value="1"/>
</dbReference>
<dbReference type="SUPFAM" id="SSF52343">
    <property type="entry name" value="Ferredoxin reductase-like, C-terminal NADP-linked domain"/>
    <property type="match status" value="1"/>
</dbReference>
<name>A0ABT6FF09_9BACT</name>
<dbReference type="CDD" id="cd06192">
    <property type="entry name" value="DHOD_e_trans_like"/>
    <property type="match status" value="1"/>
</dbReference>
<dbReference type="InterPro" id="IPR017927">
    <property type="entry name" value="FAD-bd_FR_type"/>
</dbReference>
<dbReference type="Proteomes" id="UP001216907">
    <property type="component" value="Unassembled WGS sequence"/>
</dbReference>
<dbReference type="RefSeq" id="WP_277862460.1">
    <property type="nucleotide sequence ID" value="NZ_JARRAG010000002.1"/>
</dbReference>
<feature type="domain" description="FAD-binding FR-type" evidence="2">
    <location>
        <begin position="840"/>
        <end position="948"/>
    </location>
</feature>
<dbReference type="PRINTS" id="PR00368">
    <property type="entry name" value="FADPNR"/>
</dbReference>
<dbReference type="InterPro" id="IPR017938">
    <property type="entry name" value="Riboflavin_synthase-like_b-brl"/>
</dbReference>
<evidence type="ECO:0000313" key="4">
    <source>
        <dbReference type="Proteomes" id="UP001216907"/>
    </source>
</evidence>
<accession>A0ABT6FF09</accession>
<dbReference type="InterPro" id="IPR009051">
    <property type="entry name" value="Helical_ferredxn"/>
</dbReference>
<dbReference type="PANTHER" id="PTHR43513:SF3">
    <property type="entry name" value="DIHYDROOROTATE DEHYDROGENASE B (NAD(+)), ELECTRON TRANSFER SUBUNIT-RELATED"/>
    <property type="match status" value="1"/>
</dbReference>
<dbReference type="InterPro" id="IPR023753">
    <property type="entry name" value="FAD/NAD-binding_dom"/>
</dbReference>
<dbReference type="Gene3D" id="3.40.50.80">
    <property type="entry name" value="Nucleotide-binding domain of ferredoxin-NADP reductase (FNR) module"/>
    <property type="match status" value="1"/>
</dbReference>
<dbReference type="Gene3D" id="2.40.30.10">
    <property type="entry name" value="Translation factors"/>
    <property type="match status" value="1"/>
</dbReference>
<evidence type="ECO:0000313" key="3">
    <source>
        <dbReference type="EMBL" id="MDG3006159.1"/>
    </source>
</evidence>
<reference evidence="3 4" key="1">
    <citation type="submission" date="2023-03" db="EMBL/GenBank/DDBJ databases">
        <title>Paludisphaera mucosa sp. nov. a novel planctomycete from northern fen.</title>
        <authorList>
            <person name="Ivanova A."/>
        </authorList>
    </citation>
    <scope>NUCLEOTIDE SEQUENCE [LARGE SCALE GENOMIC DNA]</scope>
    <source>
        <strain evidence="3 4">Pla2</strain>
    </source>
</reference>
<evidence type="ECO:0000259" key="2">
    <source>
        <dbReference type="PROSITE" id="PS51384"/>
    </source>
</evidence>
<organism evidence="3 4">
    <name type="scientific">Paludisphaera mucosa</name>
    <dbReference type="NCBI Taxonomy" id="3030827"/>
    <lineage>
        <taxon>Bacteria</taxon>
        <taxon>Pseudomonadati</taxon>
        <taxon>Planctomycetota</taxon>
        <taxon>Planctomycetia</taxon>
        <taxon>Isosphaerales</taxon>
        <taxon>Isosphaeraceae</taxon>
        <taxon>Paludisphaera</taxon>
    </lineage>
</organism>
<dbReference type="PROSITE" id="PS51384">
    <property type="entry name" value="FAD_FR"/>
    <property type="match status" value="1"/>
</dbReference>
<dbReference type="InterPro" id="IPR039261">
    <property type="entry name" value="FNR_nucleotide-bd"/>
</dbReference>
<dbReference type="EMBL" id="JARRAG010000002">
    <property type="protein sequence ID" value="MDG3006159.1"/>
    <property type="molecule type" value="Genomic_DNA"/>
</dbReference>
<dbReference type="SUPFAM" id="SSF63380">
    <property type="entry name" value="Riboflavin synthase domain-like"/>
    <property type="match status" value="1"/>
</dbReference>
<dbReference type="Gene3D" id="3.50.50.60">
    <property type="entry name" value="FAD/NAD(P)-binding domain"/>
    <property type="match status" value="2"/>
</dbReference>
<feature type="region of interest" description="Disordered" evidence="1">
    <location>
        <begin position="1166"/>
        <end position="1185"/>
    </location>
</feature>
<proteinExistence type="predicted"/>
<dbReference type="PANTHER" id="PTHR43513">
    <property type="entry name" value="DIHYDROOROTATE DEHYDROGENASE B (NAD(+)), ELECTRON TRANSFER SUBUNIT"/>
    <property type="match status" value="1"/>
</dbReference>
<dbReference type="InterPro" id="IPR050353">
    <property type="entry name" value="PyrK_electron_transfer"/>
</dbReference>